<reference evidence="1" key="1">
    <citation type="submission" date="2021-05" db="EMBL/GenBank/DDBJ databases">
        <authorList>
            <person name="Scholz U."/>
            <person name="Mascher M."/>
            <person name="Fiebig A."/>
        </authorList>
    </citation>
    <scope>NUCLEOTIDE SEQUENCE [LARGE SCALE GENOMIC DNA]</scope>
</reference>
<reference evidence="1" key="2">
    <citation type="submission" date="2025-09" db="UniProtKB">
        <authorList>
            <consortium name="EnsemblPlants"/>
        </authorList>
    </citation>
    <scope>IDENTIFICATION</scope>
</reference>
<accession>A0ACD5ULU6</accession>
<evidence type="ECO:0000313" key="1">
    <source>
        <dbReference type="EnsemblPlants" id="AVESA.00010b.r2.2CG0274520.1.CDS"/>
    </source>
</evidence>
<dbReference type="Proteomes" id="UP001732700">
    <property type="component" value="Chromosome 2C"/>
</dbReference>
<name>A0ACD5ULU6_AVESA</name>
<dbReference type="EnsemblPlants" id="AVESA.00010b.r2.2CG0274520.1">
    <property type="protein sequence ID" value="AVESA.00010b.r2.2CG0274520.1.CDS"/>
    <property type="gene ID" value="AVESA.00010b.r2.2CG0274520"/>
</dbReference>
<protein>
    <submittedName>
        <fullName evidence="1">Uncharacterized protein</fullName>
    </submittedName>
</protein>
<evidence type="ECO:0000313" key="2">
    <source>
        <dbReference type="Proteomes" id="UP001732700"/>
    </source>
</evidence>
<proteinExistence type="predicted"/>
<keyword evidence="2" id="KW-1185">Reference proteome</keyword>
<organism evidence="1 2">
    <name type="scientific">Avena sativa</name>
    <name type="common">Oat</name>
    <dbReference type="NCBI Taxonomy" id="4498"/>
    <lineage>
        <taxon>Eukaryota</taxon>
        <taxon>Viridiplantae</taxon>
        <taxon>Streptophyta</taxon>
        <taxon>Embryophyta</taxon>
        <taxon>Tracheophyta</taxon>
        <taxon>Spermatophyta</taxon>
        <taxon>Magnoliopsida</taxon>
        <taxon>Liliopsida</taxon>
        <taxon>Poales</taxon>
        <taxon>Poaceae</taxon>
        <taxon>BOP clade</taxon>
        <taxon>Pooideae</taxon>
        <taxon>Poodae</taxon>
        <taxon>Poeae</taxon>
        <taxon>Poeae Chloroplast Group 1 (Aveneae type)</taxon>
        <taxon>Aveninae</taxon>
        <taxon>Avena</taxon>
    </lineage>
</organism>
<sequence>MRPTILLVIHPSSTYSAPPPQESMALTRLLLVVLVATFPLHFSGTEAGEVGVCYGRNGDNLMDPASVVQLLKKNGITVVRVYDTDSTVLTAMANSGIKLVVALPNDMLASAAADPSWAVQWAKNNVMPYYPATDIRGVTVGNEVFQQAPELTPKLVPAMKNVQAALAGLGLADAVKVTTPVAFDALKAPSFPPSAGEFRDDIAQSVMSPMIDFLEQTGSYFMVNIYPYKAYASTNGAMDINYALFRPNAGVVDSGSGFTYYNLFDAQLDTVYYAMNRLRSTAATVETMLAGGGGRPQPVVQAKHGEHDWCPYCDSLANSQTYINNLIKHVVSGSASTTFSSRLDAGGASDGITVYIFELFNEDEKSTPEESNYGLFYPNGQPVYQVDFRAGGSPTPSPPSSQSSWCVANAAAGDARLQAALDYACGHGADCSAIQPGKTCYQPNTKVAHATYAFNDYYQRNGRASGSCDFSGAASVVYQQPSICDPNAGSWCVANAAVGDARLQAALDYACGHGADCSAIQPGGRCFDPDTKVAHASYAFNDYYQHNGRSDKSCDFSGAGSVVHQQPKIGNCVL</sequence>